<dbReference type="InterPro" id="IPR051024">
    <property type="entry name" value="GlcNAc_Chitin_IntDeg"/>
</dbReference>
<dbReference type="InterPro" id="IPR004302">
    <property type="entry name" value="Cellulose/chitin-bd_N"/>
</dbReference>
<dbReference type="PANTHER" id="PTHR34823">
    <property type="entry name" value="GLCNAC-BINDING PROTEIN A"/>
    <property type="match status" value="1"/>
</dbReference>
<feature type="compositionally biased region" description="Low complexity" evidence="2">
    <location>
        <begin position="202"/>
        <end position="292"/>
    </location>
</feature>
<evidence type="ECO:0000256" key="1">
    <source>
        <dbReference type="ARBA" id="ARBA00022729"/>
    </source>
</evidence>
<dbReference type="SUPFAM" id="SSF81296">
    <property type="entry name" value="E set domains"/>
    <property type="match status" value="1"/>
</dbReference>
<reference evidence="5" key="1">
    <citation type="journal article" date="2014" name="Genome Biol. Evol.">
        <title>Gene Loss Rather Than Gene Gain Is Associated with a Host Jump from Monocots to Dicots in the Smut Fungus Melanopsichium pennsylvanicum.</title>
        <authorList>
            <person name="Sharma R."/>
            <person name="Mishra B."/>
            <person name="Runge F."/>
            <person name="Thines M."/>
        </authorList>
    </citation>
    <scope>NUCLEOTIDE SEQUENCE</scope>
    <source>
        <strain evidence="5">4</strain>
    </source>
</reference>
<protein>
    <submittedName>
        <fullName evidence="5">Related to Chitin-binding protein</fullName>
    </submittedName>
</protein>
<evidence type="ECO:0000313" key="5">
    <source>
        <dbReference type="EMBL" id="CDI55928.1"/>
    </source>
</evidence>
<dbReference type="CDD" id="cd21177">
    <property type="entry name" value="LPMO_AA10"/>
    <property type="match status" value="1"/>
</dbReference>
<feature type="chain" id="PRO_5001722893" evidence="3">
    <location>
        <begin position="29"/>
        <end position="332"/>
    </location>
</feature>
<dbReference type="EMBL" id="HG529669">
    <property type="protein sequence ID" value="CDI55928.1"/>
    <property type="molecule type" value="Genomic_DNA"/>
</dbReference>
<dbReference type="InterPro" id="IPR014756">
    <property type="entry name" value="Ig_E-set"/>
</dbReference>
<proteinExistence type="predicted"/>
<organism evidence="5">
    <name type="scientific">Melanopsichium pennsylvanicum 4</name>
    <dbReference type="NCBI Taxonomy" id="1398559"/>
    <lineage>
        <taxon>Eukaryota</taxon>
        <taxon>Fungi</taxon>
        <taxon>Dikarya</taxon>
        <taxon>Basidiomycota</taxon>
        <taxon>Ustilaginomycotina</taxon>
        <taxon>Ustilaginomycetes</taxon>
        <taxon>Ustilaginales</taxon>
        <taxon>Ustilaginaceae</taxon>
        <taxon>Melanopsichium</taxon>
    </lineage>
</organism>
<evidence type="ECO:0000256" key="3">
    <source>
        <dbReference type="SAM" id="SignalP"/>
    </source>
</evidence>
<dbReference type="AlphaFoldDB" id="A0A077R982"/>
<keyword evidence="1 3" id="KW-0732">Signal</keyword>
<feature type="compositionally biased region" description="Basic residues" evidence="2">
    <location>
        <begin position="293"/>
        <end position="306"/>
    </location>
</feature>
<evidence type="ECO:0000259" key="4">
    <source>
        <dbReference type="Pfam" id="PF03067"/>
    </source>
</evidence>
<dbReference type="Gene3D" id="2.70.50.50">
    <property type="entry name" value="chitin-binding protein cbp21"/>
    <property type="match status" value="1"/>
</dbReference>
<evidence type="ECO:0000256" key="2">
    <source>
        <dbReference type="SAM" id="MobiDB-lite"/>
    </source>
</evidence>
<feature type="signal peptide" evidence="3">
    <location>
        <begin position="1"/>
        <end position="28"/>
    </location>
</feature>
<feature type="domain" description="Chitin-binding type-4" evidence="4">
    <location>
        <begin position="29"/>
        <end position="196"/>
    </location>
</feature>
<name>A0A077R982_9BASI</name>
<dbReference type="Pfam" id="PF03067">
    <property type="entry name" value="LPMO_10"/>
    <property type="match status" value="1"/>
</dbReference>
<accession>A0A077R982</accession>
<feature type="region of interest" description="Disordered" evidence="2">
    <location>
        <begin position="202"/>
        <end position="309"/>
    </location>
</feature>
<sequence length="332" mass="34927">MACRVWSLIQLVALVATLSHILIGSVDAHGYVTSPASRAYLCKQGQAKNCGEIQYEPQSVEAPKGLPFARSGDGKLCSAGLSQFSELDRQGAKVWPTTKASDVHSFSWTFTAQHATTDFKYFITKPSWDSSLTKGLVASDFESVPFLVVSMNGKAPPQTMSHDLSKSMPARSGYQVVYAVWTVDNTANAFYHCIDLDFGGKSSSGGNSASTTSTGSYSGNTTASTSSGISSSSSNSGSTSNAAANTKSSSTGTDNNTSGNASSSADSNSGSSANTSTASSSTNSAAAVSTTNHRNHAACRRKKRRAAPQASILAARGDYRRQRMQLERKRMI</sequence>
<dbReference type="PANTHER" id="PTHR34823:SF1">
    <property type="entry name" value="CHITIN-BINDING TYPE-4 DOMAIN-CONTAINING PROTEIN"/>
    <property type="match status" value="1"/>
</dbReference>